<dbReference type="EMBL" id="BART01030703">
    <property type="protein sequence ID" value="GAH18356.1"/>
    <property type="molecule type" value="Genomic_DNA"/>
</dbReference>
<feature type="domain" description="Tyr recombinase" evidence="3">
    <location>
        <begin position="1"/>
        <end position="122"/>
    </location>
</feature>
<dbReference type="GO" id="GO:0015074">
    <property type="term" value="P:DNA integration"/>
    <property type="evidence" value="ECO:0007669"/>
    <property type="project" value="InterPro"/>
</dbReference>
<dbReference type="AlphaFoldDB" id="X1DC39"/>
<protein>
    <recommendedName>
        <fullName evidence="3">Tyr recombinase domain-containing protein</fullName>
    </recommendedName>
</protein>
<proteinExistence type="predicted"/>
<evidence type="ECO:0000256" key="2">
    <source>
        <dbReference type="ARBA" id="ARBA00023172"/>
    </source>
</evidence>
<dbReference type="InterPro" id="IPR002104">
    <property type="entry name" value="Integrase_catalytic"/>
</dbReference>
<dbReference type="SUPFAM" id="SSF56349">
    <property type="entry name" value="DNA breaking-rejoining enzymes"/>
    <property type="match status" value="1"/>
</dbReference>
<dbReference type="InterPro" id="IPR050090">
    <property type="entry name" value="Tyrosine_recombinase_XerCD"/>
</dbReference>
<comment type="caution">
    <text evidence="4">The sequence shown here is derived from an EMBL/GenBank/DDBJ whole genome shotgun (WGS) entry which is preliminary data.</text>
</comment>
<evidence type="ECO:0000313" key="4">
    <source>
        <dbReference type="EMBL" id="GAH18356.1"/>
    </source>
</evidence>
<dbReference type="GO" id="GO:0006310">
    <property type="term" value="P:DNA recombination"/>
    <property type="evidence" value="ECO:0007669"/>
    <property type="project" value="UniProtKB-KW"/>
</dbReference>
<accession>X1DC39</accession>
<sequence>MVSIKKSKGGKNRTVYFNSTLKEYLYSYRKVTGKYNGAVVRGVRGKRITKCSLQDIVSRIFKESKTYRENLTIHSLRHTYAERLRKKGTDISTISKLLGHSSLETTAIYLHSNVEDFKRAVL</sequence>
<dbReference type="PROSITE" id="PS51898">
    <property type="entry name" value="TYR_RECOMBINASE"/>
    <property type="match status" value="1"/>
</dbReference>
<name>X1DC39_9ZZZZ</name>
<dbReference type="PANTHER" id="PTHR30349">
    <property type="entry name" value="PHAGE INTEGRASE-RELATED"/>
    <property type="match status" value="1"/>
</dbReference>
<evidence type="ECO:0000256" key="1">
    <source>
        <dbReference type="ARBA" id="ARBA00023125"/>
    </source>
</evidence>
<dbReference type="Pfam" id="PF00589">
    <property type="entry name" value="Phage_integrase"/>
    <property type="match status" value="1"/>
</dbReference>
<dbReference type="GO" id="GO:0003677">
    <property type="term" value="F:DNA binding"/>
    <property type="evidence" value="ECO:0007669"/>
    <property type="project" value="UniProtKB-KW"/>
</dbReference>
<dbReference type="PANTHER" id="PTHR30349:SF41">
    <property type="entry name" value="INTEGRASE_RECOMBINASE PROTEIN MJ0367-RELATED"/>
    <property type="match status" value="1"/>
</dbReference>
<keyword evidence="2" id="KW-0233">DNA recombination</keyword>
<dbReference type="Gene3D" id="1.10.443.10">
    <property type="entry name" value="Intergrase catalytic core"/>
    <property type="match status" value="1"/>
</dbReference>
<evidence type="ECO:0000259" key="3">
    <source>
        <dbReference type="PROSITE" id="PS51898"/>
    </source>
</evidence>
<dbReference type="InterPro" id="IPR013762">
    <property type="entry name" value="Integrase-like_cat_sf"/>
</dbReference>
<gene>
    <name evidence="4" type="ORF">S01H4_53515</name>
</gene>
<organism evidence="4">
    <name type="scientific">marine sediment metagenome</name>
    <dbReference type="NCBI Taxonomy" id="412755"/>
    <lineage>
        <taxon>unclassified sequences</taxon>
        <taxon>metagenomes</taxon>
        <taxon>ecological metagenomes</taxon>
    </lineage>
</organism>
<reference evidence="4" key="1">
    <citation type="journal article" date="2014" name="Front. Microbiol.">
        <title>High frequency of phylogenetically diverse reductive dehalogenase-homologous genes in deep subseafloor sedimentary metagenomes.</title>
        <authorList>
            <person name="Kawai M."/>
            <person name="Futagami T."/>
            <person name="Toyoda A."/>
            <person name="Takaki Y."/>
            <person name="Nishi S."/>
            <person name="Hori S."/>
            <person name="Arai W."/>
            <person name="Tsubouchi T."/>
            <person name="Morono Y."/>
            <person name="Uchiyama I."/>
            <person name="Ito T."/>
            <person name="Fujiyama A."/>
            <person name="Inagaki F."/>
            <person name="Takami H."/>
        </authorList>
    </citation>
    <scope>NUCLEOTIDE SEQUENCE</scope>
    <source>
        <strain evidence="4">Expedition CK06-06</strain>
    </source>
</reference>
<keyword evidence="1" id="KW-0238">DNA-binding</keyword>
<dbReference type="InterPro" id="IPR011010">
    <property type="entry name" value="DNA_brk_join_enz"/>
</dbReference>